<dbReference type="AlphaFoldDB" id="A0A833PA18"/>
<evidence type="ECO:0000256" key="7">
    <source>
        <dbReference type="ARBA" id="ARBA00022989"/>
    </source>
</evidence>
<dbReference type="PANTHER" id="PTHR32063:SF13">
    <property type="entry name" value="MULTIDRUG EFFLUX PUMP SUBUNIT ACRB-RELATED"/>
    <property type="match status" value="1"/>
</dbReference>
<feature type="transmembrane region" description="Helical" evidence="9">
    <location>
        <begin position="905"/>
        <end position="926"/>
    </location>
</feature>
<dbReference type="SUPFAM" id="SSF82866">
    <property type="entry name" value="Multidrug efflux transporter AcrB transmembrane domain"/>
    <property type="match status" value="2"/>
</dbReference>
<dbReference type="Proteomes" id="UP000490535">
    <property type="component" value="Unassembled WGS sequence"/>
</dbReference>
<evidence type="ECO:0000313" key="10">
    <source>
        <dbReference type="EMBL" id="KAF1012887.1"/>
    </source>
</evidence>
<feature type="transmembrane region" description="Helical" evidence="9">
    <location>
        <begin position="938"/>
        <end position="962"/>
    </location>
</feature>
<feature type="transmembrane region" description="Helical" evidence="9">
    <location>
        <begin position="983"/>
        <end position="1003"/>
    </location>
</feature>
<dbReference type="FunFam" id="3.30.2090.10:FF:000001">
    <property type="entry name" value="Efflux pump membrane transporter"/>
    <property type="match status" value="1"/>
</dbReference>
<dbReference type="GO" id="GO:0009636">
    <property type="term" value="P:response to toxic substance"/>
    <property type="evidence" value="ECO:0007669"/>
    <property type="project" value="UniProtKB-ARBA"/>
</dbReference>
<feature type="transmembrane region" description="Helical" evidence="9">
    <location>
        <begin position="472"/>
        <end position="497"/>
    </location>
</feature>
<dbReference type="GO" id="GO:0042910">
    <property type="term" value="F:xenobiotic transmembrane transporter activity"/>
    <property type="evidence" value="ECO:0007669"/>
    <property type="project" value="TreeGrafter"/>
</dbReference>
<feature type="transmembrane region" description="Helical" evidence="9">
    <location>
        <begin position="441"/>
        <end position="460"/>
    </location>
</feature>
<organism evidence="10 11">
    <name type="scientific">Acinetobacter bereziniae</name>
    <name type="common">Acinetobacter genomosp. 10</name>
    <dbReference type="NCBI Taxonomy" id="106648"/>
    <lineage>
        <taxon>Bacteria</taxon>
        <taxon>Pseudomonadati</taxon>
        <taxon>Pseudomonadota</taxon>
        <taxon>Gammaproteobacteria</taxon>
        <taxon>Moraxellales</taxon>
        <taxon>Moraxellaceae</taxon>
        <taxon>Acinetobacter</taxon>
    </lineage>
</organism>
<feature type="transmembrane region" description="Helical" evidence="9">
    <location>
        <begin position="1015"/>
        <end position="1041"/>
    </location>
</feature>
<evidence type="ECO:0000256" key="2">
    <source>
        <dbReference type="ARBA" id="ARBA00010942"/>
    </source>
</evidence>
<comment type="similarity">
    <text evidence="2 9">Belongs to the resistance-nodulation-cell division (RND) (TC 2.A.6) family.</text>
</comment>
<name>A0A833PA18_ACIBZ</name>
<evidence type="ECO:0000256" key="8">
    <source>
        <dbReference type="ARBA" id="ARBA00023136"/>
    </source>
</evidence>
<evidence type="ECO:0000313" key="11">
    <source>
        <dbReference type="Proteomes" id="UP000490535"/>
    </source>
</evidence>
<keyword evidence="8 9" id="KW-0472">Membrane</keyword>
<evidence type="ECO:0000256" key="3">
    <source>
        <dbReference type="ARBA" id="ARBA00022448"/>
    </source>
</evidence>
<dbReference type="FunFam" id="3.30.2090.10:FF:000002">
    <property type="entry name" value="Efflux pump membrane transporter"/>
    <property type="match status" value="1"/>
</dbReference>
<dbReference type="Gene3D" id="3.30.70.1320">
    <property type="entry name" value="Multidrug efflux transporter AcrB pore domain like"/>
    <property type="match status" value="1"/>
</dbReference>
<dbReference type="EMBL" id="WNDP01000251">
    <property type="protein sequence ID" value="KAF1012887.1"/>
    <property type="molecule type" value="Genomic_DNA"/>
</dbReference>
<dbReference type="PRINTS" id="PR00702">
    <property type="entry name" value="ACRIFLAVINRP"/>
</dbReference>
<dbReference type="InterPro" id="IPR027463">
    <property type="entry name" value="AcrB_DN_DC_subdom"/>
</dbReference>
<feature type="transmembrane region" description="Helical" evidence="9">
    <location>
        <begin position="541"/>
        <end position="559"/>
    </location>
</feature>
<feature type="transmembrane region" description="Helical" evidence="9">
    <location>
        <begin position="366"/>
        <end position="387"/>
    </location>
</feature>
<dbReference type="FunFam" id="3.30.70.1430:FF:000001">
    <property type="entry name" value="Efflux pump membrane transporter"/>
    <property type="match status" value="1"/>
</dbReference>
<evidence type="ECO:0000256" key="9">
    <source>
        <dbReference type="RuleBase" id="RU364070"/>
    </source>
</evidence>
<dbReference type="Pfam" id="PF00873">
    <property type="entry name" value="ACR_tran"/>
    <property type="match status" value="1"/>
</dbReference>
<dbReference type="Gene3D" id="3.30.70.1430">
    <property type="entry name" value="Multidrug efflux transporter AcrB pore domain"/>
    <property type="match status" value="2"/>
</dbReference>
<reference evidence="11" key="1">
    <citation type="journal article" date="2020" name="MBio">
        <title>Horizontal gene transfer to a defensive symbiont with a reduced genome amongst a multipartite beetle microbiome.</title>
        <authorList>
            <person name="Waterworth S.C."/>
            <person name="Florez L.V."/>
            <person name="Rees E.R."/>
            <person name="Hertweck C."/>
            <person name="Kaltenpoth M."/>
            <person name="Kwan J.C."/>
        </authorList>
    </citation>
    <scope>NUCLEOTIDE SEQUENCE [LARGE SCALE GENOMIC DNA]</scope>
</reference>
<dbReference type="PANTHER" id="PTHR32063">
    <property type="match status" value="1"/>
</dbReference>
<dbReference type="NCBIfam" id="NF000282">
    <property type="entry name" value="RND_permease_1"/>
    <property type="match status" value="1"/>
</dbReference>
<dbReference type="Gene3D" id="3.30.2090.10">
    <property type="entry name" value="Multidrug efflux transporter AcrB TolC docking domain, DN and DC subdomains"/>
    <property type="match status" value="2"/>
</dbReference>
<gene>
    <name evidence="10" type="primary">mexB_3</name>
    <name evidence="10" type="ORF">GAK29_04793</name>
</gene>
<accession>A0A833PA18</accession>
<evidence type="ECO:0000256" key="5">
    <source>
        <dbReference type="ARBA" id="ARBA00022519"/>
    </source>
</evidence>
<dbReference type="NCBIfam" id="TIGR00915">
    <property type="entry name" value="2A0602"/>
    <property type="match status" value="1"/>
</dbReference>
<keyword evidence="4" id="KW-1003">Cell membrane</keyword>
<dbReference type="FunFam" id="1.20.1640.10:FF:000001">
    <property type="entry name" value="Efflux pump membrane transporter"/>
    <property type="match status" value="1"/>
</dbReference>
<dbReference type="Gene3D" id="1.20.1640.10">
    <property type="entry name" value="Multidrug efflux transporter AcrB transmembrane domain"/>
    <property type="match status" value="2"/>
</dbReference>
<sequence>MAQFFIHRPIFAWVIALVIMLAGVLTLTKMPIAQYPTIAPPTVTISATYPGASAETVENTVTQIIEQQMNGLDGLRYISSNSAGNGQASIQINFEQGVDPDIAQVQVQNKLQSATALLPEDVQRQGVKVTKSGASFLQVLAFYSTQDSLSANDIKDYVNSNISEPLSRVAGVGEVQVFGGSYAMRIWLDPAKLTSLGLTPSDVAAAIRAQNSQVAVGQLGGAPSVDGQVLNATVNAQSMLTTPEQFKNIFLKNTSDGAQVRLGDVGRVELGADNYQFDSKYNGKPASGVAIKLATGANALDTAKAVEARLVDLRKNYPTGMKDELAFDTTPFIQLSIESVVHTLIEAVVLVFFVMFLFLQNWRATIIPTMAVPVVVLGTFAIINLFGFSINTLTMFAMVLATGLLVDDAIVVVENVERVMQEDHLDPVTATELSMKQISGALIGITSVLTAVFVPMAFFGGTTGVIYRQFSITLVTAMVLSLIVALTFTPALCATILKQHDPNKEQSNNIFARFFRWFNNAFDRTAEKYQNGVNRMTHHKLFSGIVYAVVVAILVTMFVKMPSSFLPEEDQGIVMTLVQLPPNATLDRTGKTIDSMTDYFLNKEKDSVKSVFSVAGFSFTGVGQNAGLAFIRLKDWDDRTTPEQQIGAVIQRGMALNMIIKDASYVMPLQLPAMPELGVTAGFNLQLKDPAGRGHDQLIAARNAILGMASQDKRLVGVRPNGQEDTPQYQIKIDQAQAGAMGVSIADINSTMSMAWGGSYINDFVDRGRVKKVYVQGEANSRMMPEDLNKWYVRNSKGEMVPFSAFATGEWTYGSPRLERYNGVSSVNIQGTPAPGVSSGDAMAAMEEIIAKLPSMGLAGYDYEWTGLSLEERESGAQTPFLYALSLLIVFLCLAALYESWSIPFSVLLVVPLGVVGAVVLTYLGMIIKGDPNLSNNIYFQVALIAVIGLSAKNAILIVEFAKELQEKGEELFDATLHAAKMRLRPIIMTTLAFGFGVLPLALSTGAGAGSQHSVGYGVLGGVLSSTLLGIFFIPVFFVWIRSIFKYKPKNQNIQEHKS</sequence>
<feature type="transmembrane region" description="Helical" evidence="9">
    <location>
        <begin position="340"/>
        <end position="359"/>
    </location>
</feature>
<evidence type="ECO:0000256" key="4">
    <source>
        <dbReference type="ARBA" id="ARBA00022475"/>
    </source>
</evidence>
<keyword evidence="7 9" id="KW-1133">Transmembrane helix</keyword>
<dbReference type="SUPFAM" id="SSF82693">
    <property type="entry name" value="Multidrug efflux transporter AcrB pore domain, PN1, PN2, PC1 and PC2 subdomains"/>
    <property type="match status" value="3"/>
</dbReference>
<comment type="caution">
    <text evidence="10">The sequence shown here is derived from an EMBL/GenBank/DDBJ whole genome shotgun (WGS) entry which is preliminary data.</text>
</comment>
<dbReference type="SUPFAM" id="SSF82714">
    <property type="entry name" value="Multidrug efflux transporter AcrB TolC docking domain, DN and DC subdomains"/>
    <property type="match status" value="2"/>
</dbReference>
<proteinExistence type="inferred from homology"/>
<dbReference type="GO" id="GO:0005886">
    <property type="term" value="C:plasma membrane"/>
    <property type="evidence" value="ECO:0007669"/>
    <property type="project" value="UniProtKB-SubCell"/>
</dbReference>
<keyword evidence="6 9" id="KW-0812">Transmembrane</keyword>
<protein>
    <recommendedName>
        <fullName evidence="9">Efflux pump membrane transporter</fullName>
    </recommendedName>
</protein>
<evidence type="ECO:0000256" key="1">
    <source>
        <dbReference type="ARBA" id="ARBA00004429"/>
    </source>
</evidence>
<feature type="transmembrane region" description="Helical" evidence="9">
    <location>
        <begin position="881"/>
        <end position="898"/>
    </location>
</feature>
<comment type="caution">
    <text evidence="9">Lacks conserved residue(s) required for the propagation of feature annotation.</text>
</comment>
<keyword evidence="3 9" id="KW-0813">Transport</keyword>
<dbReference type="InterPro" id="IPR001036">
    <property type="entry name" value="Acrflvin-R"/>
</dbReference>
<dbReference type="Gene3D" id="3.30.70.1440">
    <property type="entry name" value="Multidrug efflux transporter AcrB pore domain"/>
    <property type="match status" value="1"/>
</dbReference>
<keyword evidence="5 9" id="KW-0997">Cell inner membrane</keyword>
<comment type="subcellular location">
    <subcellularLocation>
        <location evidence="1 9">Cell inner membrane</location>
        <topology evidence="1 9">Multi-pass membrane protein</topology>
    </subcellularLocation>
</comment>
<evidence type="ECO:0000256" key="6">
    <source>
        <dbReference type="ARBA" id="ARBA00022692"/>
    </source>
</evidence>
<dbReference type="InterPro" id="IPR004764">
    <property type="entry name" value="MdtF-like"/>
</dbReference>
<dbReference type="GO" id="GO:0015562">
    <property type="term" value="F:efflux transmembrane transporter activity"/>
    <property type="evidence" value="ECO:0007669"/>
    <property type="project" value="InterPro"/>
</dbReference>